<evidence type="ECO:0000256" key="1">
    <source>
        <dbReference type="ARBA" id="ARBA00010928"/>
    </source>
</evidence>
<evidence type="ECO:0000259" key="6">
    <source>
        <dbReference type="Pfam" id="PF01408"/>
    </source>
</evidence>
<evidence type="ECO:0000256" key="3">
    <source>
        <dbReference type="ARBA" id="ARBA00038984"/>
    </source>
</evidence>
<dbReference type="EC" id="1.1.1.179" evidence="3"/>
<proteinExistence type="inferred from homology"/>
<keyword evidence="9" id="KW-1185">Reference proteome</keyword>
<accession>A0A9W9SH70</accession>
<dbReference type="GO" id="GO:0047837">
    <property type="term" value="F:D-xylose 1-dehydrogenase (NADP+) activity"/>
    <property type="evidence" value="ECO:0007669"/>
    <property type="project" value="UniProtKB-EC"/>
</dbReference>
<dbReference type="OrthoDB" id="2129491at2759"/>
<evidence type="ECO:0000313" key="8">
    <source>
        <dbReference type="EMBL" id="KAJ5378528.1"/>
    </source>
</evidence>
<dbReference type="PANTHER" id="PTHR22604">
    <property type="entry name" value="OXIDOREDUCTASES"/>
    <property type="match status" value="1"/>
</dbReference>
<dbReference type="InterPro" id="IPR055170">
    <property type="entry name" value="GFO_IDH_MocA-like_dom"/>
</dbReference>
<name>A0A9W9SH70_9EURO</name>
<dbReference type="Gene3D" id="3.40.220.10">
    <property type="entry name" value="Leucine Aminopeptidase, subunit E, domain 1"/>
    <property type="match status" value="1"/>
</dbReference>
<dbReference type="InterPro" id="IPR050984">
    <property type="entry name" value="Gfo/Idh/MocA_domain"/>
</dbReference>
<evidence type="ECO:0000256" key="5">
    <source>
        <dbReference type="ARBA" id="ARBA00049233"/>
    </source>
</evidence>
<organism evidence="8 9">
    <name type="scientific">Penicillium cosmopolitanum</name>
    <dbReference type="NCBI Taxonomy" id="1131564"/>
    <lineage>
        <taxon>Eukaryota</taxon>
        <taxon>Fungi</taxon>
        <taxon>Dikarya</taxon>
        <taxon>Ascomycota</taxon>
        <taxon>Pezizomycotina</taxon>
        <taxon>Eurotiomycetes</taxon>
        <taxon>Eurotiomycetidae</taxon>
        <taxon>Eurotiales</taxon>
        <taxon>Aspergillaceae</taxon>
        <taxon>Penicillium</taxon>
    </lineage>
</organism>
<evidence type="ECO:0000256" key="2">
    <source>
        <dbReference type="ARBA" id="ARBA00023002"/>
    </source>
</evidence>
<dbReference type="Proteomes" id="UP001147747">
    <property type="component" value="Unassembled WGS sequence"/>
</dbReference>
<reference evidence="8" key="1">
    <citation type="submission" date="2022-12" db="EMBL/GenBank/DDBJ databases">
        <authorList>
            <person name="Petersen C."/>
        </authorList>
    </citation>
    <scope>NUCLEOTIDE SEQUENCE</scope>
    <source>
        <strain evidence="8">IBT 29677</strain>
    </source>
</reference>
<feature type="domain" description="GFO/IDH/MocA-like oxidoreductase" evidence="7">
    <location>
        <begin position="337"/>
        <end position="474"/>
    </location>
</feature>
<sequence>MSTHSDDSMAEGSRVKEVCGDLFDAPEGSCLIHACNIQGSWGAGIAKVFKQKYPTAYQCYKEHCEEYQEQSVHHDIVDLQSEDEETLSVRLPLGTALVIPPQPEDYNNGKKKHWIICLFTSSGFGSRVDSPDQILNSTYAALEDLDMQLVMLKQPNEEMGDGQPPPGALFSCRFNSGLFAVPWNDTRELIDDLGLSMTPRAGWLSRFVTDLLIDPRLRGTTDIVHRVVGVASSTREETAAKFIDDFVRPAQKEECIAHGSFESLLLRDDIEVVYISTPHSSHYENCLQALEHKKSILCEKVLTINATQARKILDRAKQENLFVMENNWLPFLPISTEVRKYIKSNKLGDIIRVYADLSYGENPESWPEGHRSINPDLGGGCLLNIGIYSLTWALQCLYHTLPSEVRQKPKVQSLMSLYSAAGVDETSTVIMELASPPHGKHKAHGIATTSFRKDWDPNKCQDSVPCVRILGSKAELQVLGGPASRPQTIRIIPQLRVNAKSRPQMSGAKGTEQDYIEVINFGPPGEPGGGRGMFWAADEVGRSLRDKEVENKNMPWNETLLMMEILDEVRRAGGLHYPEAIEKI</sequence>
<dbReference type="GeneID" id="81375264"/>
<dbReference type="Pfam" id="PF01408">
    <property type="entry name" value="GFO_IDH_MocA"/>
    <property type="match status" value="1"/>
</dbReference>
<dbReference type="Pfam" id="PF22725">
    <property type="entry name" value="GFO_IDH_MocA_C3"/>
    <property type="match status" value="1"/>
</dbReference>
<evidence type="ECO:0000256" key="4">
    <source>
        <dbReference type="ARBA" id="ARBA00042988"/>
    </source>
</evidence>
<dbReference type="SUPFAM" id="SSF51735">
    <property type="entry name" value="NAD(P)-binding Rossmann-fold domains"/>
    <property type="match status" value="1"/>
</dbReference>
<dbReference type="GO" id="GO:0000166">
    <property type="term" value="F:nucleotide binding"/>
    <property type="evidence" value="ECO:0007669"/>
    <property type="project" value="InterPro"/>
</dbReference>
<dbReference type="RefSeq" id="XP_056482314.1">
    <property type="nucleotide sequence ID" value="XM_056636284.1"/>
</dbReference>
<evidence type="ECO:0000313" key="9">
    <source>
        <dbReference type="Proteomes" id="UP001147747"/>
    </source>
</evidence>
<gene>
    <name evidence="8" type="ORF">N7509_011647</name>
</gene>
<dbReference type="SUPFAM" id="SSF55347">
    <property type="entry name" value="Glyceraldehyde-3-phosphate dehydrogenase-like, C-terminal domain"/>
    <property type="match status" value="1"/>
</dbReference>
<dbReference type="Gene3D" id="3.40.50.720">
    <property type="entry name" value="NAD(P)-binding Rossmann-like Domain"/>
    <property type="match status" value="1"/>
</dbReference>
<dbReference type="InterPro" id="IPR036291">
    <property type="entry name" value="NAD(P)-bd_dom_sf"/>
</dbReference>
<comment type="similarity">
    <text evidence="1">Belongs to the Gfo/Idh/MocA family.</text>
</comment>
<feature type="domain" description="Gfo/Idh/MocA-like oxidoreductase N-terminal" evidence="6">
    <location>
        <begin position="226"/>
        <end position="325"/>
    </location>
</feature>
<dbReference type="InterPro" id="IPR000683">
    <property type="entry name" value="Gfo/Idh/MocA-like_OxRdtase_N"/>
</dbReference>
<comment type="catalytic activity">
    <reaction evidence="5">
        <text>D-xylose + NADP(+) = D-xylono-1,5-lactone + NADPH + H(+)</text>
        <dbReference type="Rhea" id="RHEA:22000"/>
        <dbReference type="ChEBI" id="CHEBI:15378"/>
        <dbReference type="ChEBI" id="CHEBI:15867"/>
        <dbReference type="ChEBI" id="CHEBI:53455"/>
        <dbReference type="ChEBI" id="CHEBI:57783"/>
        <dbReference type="ChEBI" id="CHEBI:58349"/>
        <dbReference type="EC" id="1.1.1.179"/>
    </reaction>
</comment>
<comment type="caution">
    <text evidence="8">The sequence shown here is derived from an EMBL/GenBank/DDBJ whole genome shotgun (WGS) entry which is preliminary data.</text>
</comment>
<dbReference type="PANTHER" id="PTHR22604:SF115">
    <property type="entry name" value="DIHYDRODIOL DEHYDROGENASE, PUTATIVE (AFU_ORTHOLOGUE AFUA_1G07520)-RELATED"/>
    <property type="match status" value="1"/>
</dbReference>
<dbReference type="EMBL" id="JAPZBU010000011">
    <property type="protein sequence ID" value="KAJ5378528.1"/>
    <property type="molecule type" value="Genomic_DNA"/>
</dbReference>
<evidence type="ECO:0000259" key="7">
    <source>
        <dbReference type="Pfam" id="PF22725"/>
    </source>
</evidence>
<dbReference type="AlphaFoldDB" id="A0A9W9SH70"/>
<dbReference type="Gene3D" id="3.30.360.10">
    <property type="entry name" value="Dihydrodipicolinate Reductase, domain 2"/>
    <property type="match status" value="1"/>
</dbReference>
<protein>
    <recommendedName>
        <fullName evidence="3">D-xylose 1-dehydrogenase (NADP(+), D-xylono-1,5-lactone-forming)</fullName>
        <ecNumber evidence="3">1.1.1.179</ecNumber>
    </recommendedName>
    <alternativeName>
        <fullName evidence="4">D-xylose-NADP dehydrogenase</fullName>
    </alternativeName>
</protein>
<keyword evidence="2" id="KW-0560">Oxidoreductase</keyword>
<dbReference type="SUPFAM" id="SSF52949">
    <property type="entry name" value="Macro domain-like"/>
    <property type="match status" value="1"/>
</dbReference>
<dbReference type="InterPro" id="IPR043472">
    <property type="entry name" value="Macro_dom-like"/>
</dbReference>
<reference evidence="8" key="2">
    <citation type="journal article" date="2023" name="IMA Fungus">
        <title>Comparative genomic study of the Penicillium genus elucidates a diverse pangenome and 15 lateral gene transfer events.</title>
        <authorList>
            <person name="Petersen C."/>
            <person name="Sorensen T."/>
            <person name="Nielsen M.R."/>
            <person name="Sondergaard T.E."/>
            <person name="Sorensen J.L."/>
            <person name="Fitzpatrick D.A."/>
            <person name="Frisvad J.C."/>
            <person name="Nielsen K.L."/>
        </authorList>
    </citation>
    <scope>NUCLEOTIDE SEQUENCE</scope>
    <source>
        <strain evidence="8">IBT 29677</strain>
    </source>
</reference>